<feature type="transmembrane region" description="Helical" evidence="1">
    <location>
        <begin position="69"/>
        <end position="92"/>
    </location>
</feature>
<dbReference type="OrthoDB" id="3599531at2759"/>
<keyword evidence="1" id="KW-1133">Transmembrane helix</keyword>
<dbReference type="Proteomes" id="UP000258309">
    <property type="component" value="Unassembled WGS sequence"/>
</dbReference>
<accession>A0A3E2HB34</accession>
<gene>
    <name evidence="2" type="ORF">B7463_g5727</name>
</gene>
<name>A0A3E2HB34_SCYLI</name>
<evidence type="ECO:0000313" key="2">
    <source>
        <dbReference type="EMBL" id="RFU30625.1"/>
    </source>
</evidence>
<comment type="caution">
    <text evidence="2">The sequence shown here is derived from an EMBL/GenBank/DDBJ whole genome shotgun (WGS) entry which is preliminary data.</text>
</comment>
<reference evidence="2 3" key="1">
    <citation type="submission" date="2018-05" db="EMBL/GenBank/DDBJ databases">
        <title>Draft genome sequence of Scytalidium lignicola DSM 105466, a ubiquitous saprotrophic fungus.</title>
        <authorList>
            <person name="Buettner E."/>
            <person name="Gebauer A.M."/>
            <person name="Hofrichter M."/>
            <person name="Liers C."/>
            <person name="Kellner H."/>
        </authorList>
    </citation>
    <scope>NUCLEOTIDE SEQUENCE [LARGE SCALE GENOMIC DNA]</scope>
    <source>
        <strain evidence="2 3">DSM 105466</strain>
    </source>
</reference>
<sequence length="267" mass="28998">MSDEKSTPELHSSSGKSLDVQRSKNILVRHAPALIVCSSIISLIFTIIINVGAISTIPSSGFRRYYTNFHILEFTTFFGTSSFNIYGIRLYLNAVWMEPQYQGSDSDARPLYKAVGRVFDVNNTLRLLFAGVGGDAPGPIKVGTISTSVPFVLYLLGITFSVLILLVWLLTGASARSPSKVPPSEKKKKQLRGRLTMLSGVSLICVFVATVYLTARARKIVDAINRLPDSAGVRNAGLGRVFLGLAWGIVGAHIINVVLLAARYHLG</sequence>
<proteinExistence type="predicted"/>
<feature type="non-terminal residue" evidence="2">
    <location>
        <position position="1"/>
    </location>
</feature>
<organism evidence="2 3">
    <name type="scientific">Scytalidium lignicola</name>
    <name type="common">Hyphomycete</name>
    <dbReference type="NCBI Taxonomy" id="5539"/>
    <lineage>
        <taxon>Eukaryota</taxon>
        <taxon>Fungi</taxon>
        <taxon>Dikarya</taxon>
        <taxon>Ascomycota</taxon>
        <taxon>Pezizomycotina</taxon>
        <taxon>Leotiomycetes</taxon>
        <taxon>Leotiomycetes incertae sedis</taxon>
        <taxon>Scytalidium</taxon>
    </lineage>
</organism>
<evidence type="ECO:0000256" key="1">
    <source>
        <dbReference type="SAM" id="Phobius"/>
    </source>
</evidence>
<protein>
    <submittedName>
        <fullName evidence="2">Uncharacterized protein</fullName>
    </submittedName>
</protein>
<feature type="non-terminal residue" evidence="2">
    <location>
        <position position="267"/>
    </location>
</feature>
<keyword evidence="1" id="KW-0472">Membrane</keyword>
<feature type="transmembrane region" description="Helical" evidence="1">
    <location>
        <begin position="33"/>
        <end position="57"/>
    </location>
</feature>
<evidence type="ECO:0000313" key="3">
    <source>
        <dbReference type="Proteomes" id="UP000258309"/>
    </source>
</evidence>
<feature type="transmembrane region" description="Helical" evidence="1">
    <location>
        <begin position="195"/>
        <end position="215"/>
    </location>
</feature>
<dbReference type="AlphaFoldDB" id="A0A3E2HB34"/>
<feature type="transmembrane region" description="Helical" evidence="1">
    <location>
        <begin position="241"/>
        <end position="262"/>
    </location>
</feature>
<keyword evidence="3" id="KW-1185">Reference proteome</keyword>
<feature type="transmembrane region" description="Helical" evidence="1">
    <location>
        <begin position="151"/>
        <end position="174"/>
    </location>
</feature>
<dbReference type="EMBL" id="NCSJ02000096">
    <property type="protein sequence ID" value="RFU30625.1"/>
    <property type="molecule type" value="Genomic_DNA"/>
</dbReference>
<keyword evidence="1" id="KW-0812">Transmembrane</keyword>